<accession>A0A1F5EBV3</accession>
<name>A0A1F5EBV3_9BACT</name>
<keyword evidence="1" id="KW-0812">Transmembrane</keyword>
<sequence>MNLRQSTTYRKRIYKTGTVVSVGPTAAKYLVIVLLGVFSLLFIVQTAQGSDMALQIRNENDAQSIIEQELTTLEVQSSRLQTLEVLKKSAASQRLVPIGETSESIVVK</sequence>
<proteinExistence type="predicted"/>
<evidence type="ECO:0008006" key="4">
    <source>
        <dbReference type="Google" id="ProtNLM"/>
    </source>
</evidence>
<dbReference type="Proteomes" id="UP000177481">
    <property type="component" value="Unassembled WGS sequence"/>
</dbReference>
<organism evidence="2 3">
    <name type="scientific">Candidatus Berkelbacteria bacterium RIFCSPLOWO2_01_FULL_50_28</name>
    <dbReference type="NCBI Taxonomy" id="1797471"/>
    <lineage>
        <taxon>Bacteria</taxon>
        <taxon>Candidatus Berkelbacteria</taxon>
    </lineage>
</organism>
<feature type="transmembrane region" description="Helical" evidence="1">
    <location>
        <begin position="26"/>
        <end position="44"/>
    </location>
</feature>
<keyword evidence="1" id="KW-1133">Transmembrane helix</keyword>
<evidence type="ECO:0000313" key="2">
    <source>
        <dbReference type="EMBL" id="OGD64746.1"/>
    </source>
</evidence>
<evidence type="ECO:0000313" key="3">
    <source>
        <dbReference type="Proteomes" id="UP000177481"/>
    </source>
</evidence>
<protein>
    <recommendedName>
        <fullName evidence="4">Cell division protein FtsL</fullName>
    </recommendedName>
</protein>
<dbReference type="AlphaFoldDB" id="A0A1F5EBV3"/>
<evidence type="ECO:0000256" key="1">
    <source>
        <dbReference type="SAM" id="Phobius"/>
    </source>
</evidence>
<keyword evidence="1" id="KW-0472">Membrane</keyword>
<dbReference type="EMBL" id="MEZX01000002">
    <property type="protein sequence ID" value="OGD64746.1"/>
    <property type="molecule type" value="Genomic_DNA"/>
</dbReference>
<comment type="caution">
    <text evidence="2">The sequence shown here is derived from an EMBL/GenBank/DDBJ whole genome shotgun (WGS) entry which is preliminary data.</text>
</comment>
<dbReference type="STRING" id="1797471.A3A71_01695"/>
<gene>
    <name evidence="2" type="ORF">A3A71_01695</name>
</gene>
<reference evidence="2 3" key="1">
    <citation type="journal article" date="2016" name="Nat. Commun.">
        <title>Thousands of microbial genomes shed light on interconnected biogeochemical processes in an aquifer system.</title>
        <authorList>
            <person name="Anantharaman K."/>
            <person name="Brown C.T."/>
            <person name="Hug L.A."/>
            <person name="Sharon I."/>
            <person name="Castelle C.J."/>
            <person name="Probst A.J."/>
            <person name="Thomas B.C."/>
            <person name="Singh A."/>
            <person name="Wilkins M.J."/>
            <person name="Karaoz U."/>
            <person name="Brodie E.L."/>
            <person name="Williams K.H."/>
            <person name="Hubbard S.S."/>
            <person name="Banfield J.F."/>
        </authorList>
    </citation>
    <scope>NUCLEOTIDE SEQUENCE [LARGE SCALE GENOMIC DNA]</scope>
</reference>